<evidence type="ECO:0000313" key="6">
    <source>
        <dbReference type="Proteomes" id="UP000596938"/>
    </source>
</evidence>
<evidence type="ECO:0000256" key="1">
    <source>
        <dbReference type="ARBA" id="ARBA00023015"/>
    </source>
</evidence>
<dbReference type="PANTHER" id="PTHR30146:SF153">
    <property type="entry name" value="LACTOSE OPERON REPRESSOR"/>
    <property type="match status" value="1"/>
</dbReference>
<keyword evidence="1" id="KW-0805">Transcription regulation</keyword>
<dbReference type="PANTHER" id="PTHR30146">
    <property type="entry name" value="LACI-RELATED TRANSCRIPTIONAL REPRESSOR"/>
    <property type="match status" value="1"/>
</dbReference>
<protein>
    <submittedName>
        <fullName evidence="5">LacI family transcriptional regulator</fullName>
    </submittedName>
</protein>
<evidence type="ECO:0000256" key="2">
    <source>
        <dbReference type="ARBA" id="ARBA00023125"/>
    </source>
</evidence>
<proteinExistence type="predicted"/>
<keyword evidence="6" id="KW-1185">Reference proteome</keyword>
<accession>A0ABQ1XV84</accession>
<dbReference type="CDD" id="cd01392">
    <property type="entry name" value="HTH_LacI"/>
    <property type="match status" value="1"/>
</dbReference>
<organism evidence="5 6">
    <name type="scientific">Pseudarthrobacter polychromogenes</name>
    <dbReference type="NCBI Taxonomy" id="1676"/>
    <lineage>
        <taxon>Bacteria</taxon>
        <taxon>Bacillati</taxon>
        <taxon>Actinomycetota</taxon>
        <taxon>Actinomycetes</taxon>
        <taxon>Micrococcales</taxon>
        <taxon>Micrococcaceae</taxon>
        <taxon>Pseudarthrobacter</taxon>
    </lineage>
</organism>
<dbReference type="InterPro" id="IPR000843">
    <property type="entry name" value="HTH_LacI"/>
</dbReference>
<keyword evidence="3" id="KW-0804">Transcription</keyword>
<dbReference type="Pfam" id="PF00356">
    <property type="entry name" value="LacI"/>
    <property type="match status" value="1"/>
</dbReference>
<evidence type="ECO:0000256" key="3">
    <source>
        <dbReference type="ARBA" id="ARBA00023163"/>
    </source>
</evidence>
<dbReference type="SMART" id="SM00354">
    <property type="entry name" value="HTH_LACI"/>
    <property type="match status" value="1"/>
</dbReference>
<reference evidence="6" key="1">
    <citation type="journal article" date="2019" name="Int. J. Syst. Evol. Microbiol.">
        <title>The Global Catalogue of Microorganisms (GCM) 10K type strain sequencing project: providing services to taxonomists for standard genome sequencing and annotation.</title>
        <authorList>
            <consortium name="The Broad Institute Genomics Platform"/>
            <consortium name="The Broad Institute Genome Sequencing Center for Infectious Disease"/>
            <person name="Wu L."/>
            <person name="Ma J."/>
        </authorList>
    </citation>
    <scope>NUCLEOTIDE SEQUENCE [LARGE SCALE GENOMIC DNA]</scope>
    <source>
        <strain evidence="6">CGMCC 1.1927</strain>
    </source>
</reference>
<gene>
    <name evidence="5" type="primary">lacI</name>
    <name evidence="5" type="ORF">GCM10011577_29890</name>
</gene>
<dbReference type="EMBL" id="BMKU01000009">
    <property type="protein sequence ID" value="GGH03897.1"/>
    <property type="molecule type" value="Genomic_DNA"/>
</dbReference>
<dbReference type="PROSITE" id="PS00356">
    <property type="entry name" value="HTH_LACI_1"/>
    <property type="match status" value="1"/>
</dbReference>
<sequence length="344" mass="36664">MMDMSNRKASTAATISDVAKEAGVSTSTVSYVMSGNRPISKETREIVEAAMRRLKYSPRSSARALASSRSNVLGLVVPLRADVNVGVVMQFVTAVVTTARTFNQDVLLLTQDDAGSIERVTSQSMVDGLVMMDIEARDPRIPVLAKLDKPAVLIGMPDDPRGLSCVDFDFAGASRTAVRHLVELGHRGIAFIGSPPASLRRHATYADRALRGFEEACRELEVTHVSVACEANSKDLARALDKVFAGPEAITALLVHNEGLLPILRENLAAHSLSVPEDISVVVIAPADVATSAFLPWTAVSIPAMDIGRAAVEMVMDRLSLAKPAELRLIAPTLSEGASTAAVR</sequence>
<dbReference type="InterPro" id="IPR046335">
    <property type="entry name" value="LacI/GalR-like_sensor"/>
</dbReference>
<dbReference type="Gene3D" id="1.10.260.40">
    <property type="entry name" value="lambda repressor-like DNA-binding domains"/>
    <property type="match status" value="1"/>
</dbReference>
<dbReference type="InterPro" id="IPR010982">
    <property type="entry name" value="Lambda_DNA-bd_dom_sf"/>
</dbReference>
<dbReference type="Proteomes" id="UP000596938">
    <property type="component" value="Unassembled WGS sequence"/>
</dbReference>
<dbReference type="CDD" id="cd06267">
    <property type="entry name" value="PBP1_LacI_sugar_binding-like"/>
    <property type="match status" value="1"/>
</dbReference>
<name>A0ABQ1XV84_9MICC</name>
<dbReference type="PROSITE" id="PS50932">
    <property type="entry name" value="HTH_LACI_2"/>
    <property type="match status" value="1"/>
</dbReference>
<dbReference type="SUPFAM" id="SSF53822">
    <property type="entry name" value="Periplasmic binding protein-like I"/>
    <property type="match status" value="1"/>
</dbReference>
<keyword evidence="2" id="KW-0238">DNA-binding</keyword>
<comment type="caution">
    <text evidence="5">The sequence shown here is derived from an EMBL/GenBank/DDBJ whole genome shotgun (WGS) entry which is preliminary data.</text>
</comment>
<dbReference type="InterPro" id="IPR028082">
    <property type="entry name" value="Peripla_BP_I"/>
</dbReference>
<evidence type="ECO:0000259" key="4">
    <source>
        <dbReference type="PROSITE" id="PS50932"/>
    </source>
</evidence>
<evidence type="ECO:0000313" key="5">
    <source>
        <dbReference type="EMBL" id="GGH03897.1"/>
    </source>
</evidence>
<dbReference type="SUPFAM" id="SSF47413">
    <property type="entry name" value="lambda repressor-like DNA-binding domains"/>
    <property type="match status" value="1"/>
</dbReference>
<dbReference type="Pfam" id="PF13377">
    <property type="entry name" value="Peripla_BP_3"/>
    <property type="match status" value="1"/>
</dbReference>
<dbReference type="Gene3D" id="3.40.50.2300">
    <property type="match status" value="2"/>
</dbReference>
<feature type="domain" description="HTH lacI-type" evidence="4">
    <location>
        <begin position="13"/>
        <end position="67"/>
    </location>
</feature>